<sequence>MNTQRRLRAATAAASLLLLAAPGVAAADTGAGQGSVSEYGQPKVLGGRGEIAETLTAGVAMFGGTLQPDGASGAH</sequence>
<protein>
    <submittedName>
        <fullName evidence="2">Uncharacterized protein</fullName>
    </submittedName>
</protein>
<feature type="chain" id="PRO_5038622117" evidence="1">
    <location>
        <begin position="27"/>
        <end position="75"/>
    </location>
</feature>
<organism evidence="2 3">
    <name type="scientific">Streptomyces hundungensis</name>
    <dbReference type="NCBI Taxonomy" id="1077946"/>
    <lineage>
        <taxon>Bacteria</taxon>
        <taxon>Bacillati</taxon>
        <taxon>Actinomycetota</taxon>
        <taxon>Actinomycetes</taxon>
        <taxon>Kitasatosporales</taxon>
        <taxon>Streptomycetaceae</taxon>
        <taxon>Streptomyces</taxon>
    </lineage>
</organism>
<dbReference type="AlphaFoldDB" id="A0A387HFF3"/>
<dbReference type="Proteomes" id="UP000271554">
    <property type="component" value="Chromosome"/>
</dbReference>
<evidence type="ECO:0000313" key="3">
    <source>
        <dbReference type="Proteomes" id="UP000271554"/>
    </source>
</evidence>
<dbReference type="EMBL" id="CP032698">
    <property type="protein sequence ID" value="AYG82174.1"/>
    <property type="molecule type" value="Genomic_DNA"/>
</dbReference>
<evidence type="ECO:0000256" key="1">
    <source>
        <dbReference type="SAM" id="SignalP"/>
    </source>
</evidence>
<accession>A0A387HFF3</accession>
<proteinExistence type="predicted"/>
<evidence type="ECO:0000313" key="2">
    <source>
        <dbReference type="EMBL" id="AYG82174.1"/>
    </source>
</evidence>
<feature type="signal peptide" evidence="1">
    <location>
        <begin position="1"/>
        <end position="26"/>
    </location>
</feature>
<name>A0A387HFF3_9ACTN</name>
<reference evidence="2 3" key="1">
    <citation type="submission" date="2018-10" db="EMBL/GenBank/DDBJ databases">
        <title>Relationship between Morphology and Antimicrobial Activity in Streptomyces.</title>
        <authorList>
            <person name="Kang H.J."/>
            <person name="Kim S.B."/>
        </authorList>
    </citation>
    <scope>NUCLEOTIDE SEQUENCE [LARGE SCALE GENOMIC DNA]</scope>
    <source>
        <strain evidence="2 3">BH38</strain>
    </source>
</reference>
<dbReference type="OrthoDB" id="4338687at2"/>
<keyword evidence="3" id="KW-1185">Reference proteome</keyword>
<keyword evidence="1" id="KW-0732">Signal</keyword>
<dbReference type="KEGG" id="shun:DWB77_04344"/>
<dbReference type="RefSeq" id="WP_120722798.1">
    <property type="nucleotide sequence ID" value="NZ_CP032698.1"/>
</dbReference>
<gene>
    <name evidence="2" type="ORF">DWB77_04344</name>
</gene>